<feature type="transmembrane region" description="Helical" evidence="1">
    <location>
        <begin position="7"/>
        <end position="30"/>
    </location>
</feature>
<feature type="transmembrane region" description="Helical" evidence="1">
    <location>
        <begin position="42"/>
        <end position="63"/>
    </location>
</feature>
<dbReference type="Proteomes" id="UP000179023">
    <property type="component" value="Unassembled WGS sequence"/>
</dbReference>
<gene>
    <name evidence="2" type="ORF">A3C07_00195</name>
</gene>
<dbReference type="STRING" id="1802270.A3C07_00195"/>
<dbReference type="EMBL" id="MHQI01000026">
    <property type="protein sequence ID" value="OHA00129.1"/>
    <property type="molecule type" value="Genomic_DNA"/>
</dbReference>
<organism evidence="2 3">
    <name type="scientific">Candidatus Sungbacteria bacterium RIFCSPHIGHO2_02_FULL_47_11</name>
    <dbReference type="NCBI Taxonomy" id="1802270"/>
    <lineage>
        <taxon>Bacteria</taxon>
        <taxon>Candidatus Sungiibacteriota</taxon>
    </lineage>
</organism>
<comment type="caution">
    <text evidence="2">The sequence shown here is derived from an EMBL/GenBank/DDBJ whole genome shotgun (WGS) entry which is preliminary data.</text>
</comment>
<proteinExistence type="predicted"/>
<dbReference type="AlphaFoldDB" id="A0A1G2KNX9"/>
<evidence type="ECO:0000313" key="2">
    <source>
        <dbReference type="EMBL" id="OHA00129.1"/>
    </source>
</evidence>
<evidence type="ECO:0000256" key="1">
    <source>
        <dbReference type="SAM" id="Phobius"/>
    </source>
</evidence>
<feature type="transmembrane region" description="Helical" evidence="1">
    <location>
        <begin position="103"/>
        <end position="126"/>
    </location>
</feature>
<keyword evidence="1" id="KW-0812">Transmembrane</keyword>
<sequence length="142" mass="16098">MNKKHLFFNLNIIIAGLIALAIAAQTGLYFDNKFHQNELTSLVSTITHFVIYLLLNSVFHYFTNKNQYKGIDKNLFIDLGKIYGTQIPVFGVYYGVYFGVNDLLLHSMSTVVISNISAWFVGTLVSRIIHTYLAHKAGVFDE</sequence>
<evidence type="ECO:0000313" key="3">
    <source>
        <dbReference type="Proteomes" id="UP000179023"/>
    </source>
</evidence>
<protein>
    <submittedName>
        <fullName evidence="2">Uncharacterized protein</fullName>
    </submittedName>
</protein>
<name>A0A1G2KNX9_9BACT</name>
<accession>A0A1G2KNX9</accession>
<reference evidence="2 3" key="1">
    <citation type="journal article" date="2016" name="Nat. Commun.">
        <title>Thousands of microbial genomes shed light on interconnected biogeochemical processes in an aquifer system.</title>
        <authorList>
            <person name="Anantharaman K."/>
            <person name="Brown C.T."/>
            <person name="Hug L.A."/>
            <person name="Sharon I."/>
            <person name="Castelle C.J."/>
            <person name="Probst A.J."/>
            <person name="Thomas B.C."/>
            <person name="Singh A."/>
            <person name="Wilkins M.J."/>
            <person name="Karaoz U."/>
            <person name="Brodie E.L."/>
            <person name="Williams K.H."/>
            <person name="Hubbard S.S."/>
            <person name="Banfield J.F."/>
        </authorList>
    </citation>
    <scope>NUCLEOTIDE SEQUENCE [LARGE SCALE GENOMIC DNA]</scope>
</reference>
<feature type="transmembrane region" description="Helical" evidence="1">
    <location>
        <begin position="75"/>
        <end position="97"/>
    </location>
</feature>
<keyword evidence="1" id="KW-0472">Membrane</keyword>
<keyword evidence="1" id="KW-1133">Transmembrane helix</keyword>